<organism evidence="8 9">
    <name type="scientific">Stylophora pistillata</name>
    <name type="common">Smooth cauliflower coral</name>
    <dbReference type="NCBI Taxonomy" id="50429"/>
    <lineage>
        <taxon>Eukaryota</taxon>
        <taxon>Metazoa</taxon>
        <taxon>Cnidaria</taxon>
        <taxon>Anthozoa</taxon>
        <taxon>Hexacorallia</taxon>
        <taxon>Scleractinia</taxon>
        <taxon>Astrocoeniina</taxon>
        <taxon>Pocilloporidae</taxon>
        <taxon>Stylophora</taxon>
    </lineage>
</organism>
<feature type="domain" description="Ciliary microtubule inner protein 2A-C-like" evidence="6">
    <location>
        <begin position="13"/>
        <end position="50"/>
    </location>
</feature>
<sequence>MGFTELTNPHKASNLPGYRGYCPQLKNECGHTYGIATDKLTTRHMRNEKLVPMTLPDPRERQSYLPQPNGDNKLTAAMVPYYTGYVPTMRFLYGSRYREATEQAVSDFMKMDKTHRAEKDDLKKTVYSHLKLKPIPTYKEPTDYPDLTPKYAKGYFPSEHRKLCEAPLPGYTGYVPRRREHDLGTRYATWTKDGFTDSLEMRLKQEGLATQVIDVTRMPVATVKPLIAEHGTLYKKVGMKPKYTGYIPQRRFRFGNTYGDTTRSLPVCYDTVGYSTAKYLTAPVM</sequence>
<evidence type="ECO:0000313" key="8">
    <source>
        <dbReference type="EMBL" id="PFX29771.1"/>
    </source>
</evidence>
<proteinExistence type="inferred from homology"/>
<keyword evidence="4" id="KW-0966">Cell projection</keyword>
<name>A0A2B4SIR0_STYPI</name>
<gene>
    <name evidence="8" type="primary">Fam166b</name>
    <name evidence="8" type="ORF">AWC38_SpisGene5411</name>
</gene>
<dbReference type="Pfam" id="PF10629">
    <property type="entry name" value="CMI2B-like"/>
    <property type="match status" value="3"/>
</dbReference>
<dbReference type="InterPro" id="IPR018902">
    <property type="entry name" value="CMI2A-C-like_dom"/>
</dbReference>
<accession>A0A2B4SIR0</accession>
<dbReference type="Proteomes" id="UP000225706">
    <property type="component" value="Unassembled WGS sequence"/>
</dbReference>
<protein>
    <submittedName>
        <fullName evidence="8">Protein FAM166B</fullName>
    </submittedName>
</protein>
<dbReference type="PANTHER" id="PTHR22146:SF17">
    <property type="entry name" value="PROTEIN FAM166B-LIKE PROTEIN"/>
    <property type="match status" value="1"/>
</dbReference>
<comment type="subcellular location">
    <subcellularLocation>
        <location evidence="1">Cytoplasm</location>
        <location evidence="1">Cytoskeleton</location>
        <location evidence="1">Cilium axoneme</location>
    </subcellularLocation>
</comment>
<dbReference type="OrthoDB" id="2019884at2759"/>
<evidence type="ECO:0000259" key="6">
    <source>
        <dbReference type="Pfam" id="PF10629"/>
    </source>
</evidence>
<feature type="domain" description="Sperm-associated microtubule inner protein 5" evidence="7">
    <location>
        <begin position="160"/>
        <end position="202"/>
    </location>
</feature>
<comment type="similarity">
    <text evidence="5">Belongs to the CIMIP2 family.</text>
</comment>
<feature type="domain" description="Ciliary microtubule inner protein 2A-C-like" evidence="6">
    <location>
        <begin position="241"/>
        <end position="263"/>
    </location>
</feature>
<dbReference type="GO" id="GO:0005930">
    <property type="term" value="C:axoneme"/>
    <property type="evidence" value="ECO:0007669"/>
    <property type="project" value="UniProtKB-SubCell"/>
</dbReference>
<keyword evidence="3" id="KW-0206">Cytoskeleton</keyword>
<evidence type="ECO:0000313" key="9">
    <source>
        <dbReference type="Proteomes" id="UP000225706"/>
    </source>
</evidence>
<dbReference type="STRING" id="50429.A0A2B4SIR0"/>
<evidence type="ECO:0000256" key="1">
    <source>
        <dbReference type="ARBA" id="ARBA00004430"/>
    </source>
</evidence>
<keyword evidence="9" id="KW-1185">Reference proteome</keyword>
<reference evidence="9" key="1">
    <citation type="journal article" date="2017" name="bioRxiv">
        <title>Comparative analysis of the genomes of Stylophora pistillata and Acropora digitifera provides evidence for extensive differences between species of corals.</title>
        <authorList>
            <person name="Voolstra C.R."/>
            <person name="Li Y."/>
            <person name="Liew Y.J."/>
            <person name="Baumgarten S."/>
            <person name="Zoccola D."/>
            <person name="Flot J.-F."/>
            <person name="Tambutte S."/>
            <person name="Allemand D."/>
            <person name="Aranda M."/>
        </authorList>
    </citation>
    <scope>NUCLEOTIDE SEQUENCE [LARGE SCALE GENOMIC DNA]</scope>
</reference>
<evidence type="ECO:0000256" key="2">
    <source>
        <dbReference type="ARBA" id="ARBA00022490"/>
    </source>
</evidence>
<dbReference type="Pfam" id="PF22573">
    <property type="entry name" value="SPMIP5"/>
    <property type="match status" value="1"/>
</dbReference>
<dbReference type="InterPro" id="IPR055215">
    <property type="entry name" value="SPMIP5_dom"/>
</dbReference>
<dbReference type="EMBL" id="LSMT01000060">
    <property type="protein sequence ID" value="PFX29771.1"/>
    <property type="molecule type" value="Genomic_DNA"/>
</dbReference>
<feature type="domain" description="Ciliary microtubule inner protein 2A-C-like" evidence="6">
    <location>
        <begin position="78"/>
        <end position="115"/>
    </location>
</feature>
<dbReference type="PANTHER" id="PTHR22146">
    <property type="entry name" value="CAT EYE SYNDROME CRITICAL REGION PROTEIN 6"/>
    <property type="match status" value="1"/>
</dbReference>
<comment type="caution">
    <text evidence="8">The sequence shown here is derived from an EMBL/GenBank/DDBJ whole genome shotgun (WGS) entry which is preliminary data.</text>
</comment>
<evidence type="ECO:0000256" key="4">
    <source>
        <dbReference type="ARBA" id="ARBA00023273"/>
    </source>
</evidence>
<dbReference type="AlphaFoldDB" id="A0A2B4SIR0"/>
<evidence type="ECO:0000256" key="5">
    <source>
        <dbReference type="ARBA" id="ARBA00035661"/>
    </source>
</evidence>
<dbReference type="GO" id="GO:0015630">
    <property type="term" value="C:microtubule cytoskeleton"/>
    <property type="evidence" value="ECO:0007669"/>
    <property type="project" value="UniProtKB-ARBA"/>
</dbReference>
<evidence type="ECO:0000256" key="3">
    <source>
        <dbReference type="ARBA" id="ARBA00023212"/>
    </source>
</evidence>
<keyword evidence="2" id="KW-0963">Cytoplasm</keyword>
<evidence type="ECO:0000259" key="7">
    <source>
        <dbReference type="Pfam" id="PF22573"/>
    </source>
</evidence>